<dbReference type="Pfam" id="PF20320">
    <property type="entry name" value="DUF6615"/>
    <property type="match status" value="1"/>
</dbReference>
<name>X5EGK7_9CORY</name>
<gene>
    <name evidence="1" type="ORF">CGLY_16690</name>
</gene>
<accession>X5EGK7</accession>
<evidence type="ECO:0000313" key="2">
    <source>
        <dbReference type="Proteomes" id="UP000023703"/>
    </source>
</evidence>
<dbReference type="AlphaFoldDB" id="X5EGK7"/>
<keyword evidence="1" id="KW-0614">Plasmid</keyword>
<dbReference type="KEGG" id="cgy:CGLY_16690"/>
<dbReference type="EMBL" id="CP006843">
    <property type="protein sequence ID" value="AHW65711.1"/>
    <property type="molecule type" value="Genomic_DNA"/>
</dbReference>
<reference evidence="1 2" key="1">
    <citation type="journal article" date="2015" name="Int. J. Syst. Evol. Microbiol.">
        <title>Revisiting Corynebacterium glyciniphilum (ex Kubota et al., 1972) sp. nov., nom. rev., isolated from putrefied banana.</title>
        <authorList>
            <person name="Al-Dilaimi A."/>
            <person name="Bednarz H."/>
            <person name="Lomker A."/>
            <person name="Niehaus K."/>
            <person name="Kalinowski J."/>
            <person name="Ruckert C."/>
        </authorList>
    </citation>
    <scope>NUCLEOTIDE SEQUENCE [LARGE SCALE GENOMIC DNA]</scope>
    <source>
        <strain evidence="1">AJ 3170</strain>
        <plasmid evidence="2">Plasmid pCgly1</plasmid>
    </source>
</reference>
<dbReference type="eggNOG" id="ENOG5033USH">
    <property type="taxonomic scope" value="Bacteria"/>
</dbReference>
<geneLocation type="plasmid" evidence="1 2">
    <name>pCgly1</name>
</geneLocation>
<sequence length="294" mass="32704">MRWSETSITETVIAHAAQAVAVVPFTQRAEARSGADWIWWWVDDTGAYGMLVQAKRVNITDGTWHFDFDYRTRSTQRLQRDVLRETAEALGVLPVYALYLGTGDYRDWYRCSVDHQSGHCPGCEKRSISLMPEILACSLINDAGSTYASSVALEEIWTPSTDVLWLSPGLKIQLSPELSEFLRTPQEGVRAITRSMIDRVLQKRSGMFASLSPHIATTRLGEHDQLGPVFTDVPDDTGHFGRPYFEHVLTPLLHAPPAYVMDIMADEIDEVALAATMPDNIAGVLVMRPPGAGQ</sequence>
<keyword evidence="2" id="KW-1185">Reference proteome</keyword>
<proteinExistence type="predicted"/>
<evidence type="ECO:0000313" key="1">
    <source>
        <dbReference type="EMBL" id="AHW65711.1"/>
    </source>
</evidence>
<dbReference type="Proteomes" id="UP000023703">
    <property type="component" value="Plasmid pCgly1"/>
</dbReference>
<organism evidence="1 2">
    <name type="scientific">Corynebacterium glyciniphilum AJ 3170</name>
    <dbReference type="NCBI Taxonomy" id="1404245"/>
    <lineage>
        <taxon>Bacteria</taxon>
        <taxon>Bacillati</taxon>
        <taxon>Actinomycetota</taxon>
        <taxon>Actinomycetes</taxon>
        <taxon>Mycobacteriales</taxon>
        <taxon>Corynebacteriaceae</taxon>
        <taxon>Corynebacterium</taxon>
    </lineage>
</organism>
<dbReference type="HOGENOM" id="CLU_962336_0_0_11"/>
<protein>
    <submittedName>
        <fullName evidence="1">Uncharacterized protein</fullName>
    </submittedName>
</protein>
<dbReference type="InterPro" id="IPR046723">
    <property type="entry name" value="DUF6615"/>
</dbReference>